<accession>A0A2H0UH38</accession>
<sequence>MEEPIRPGNGPMKVLAESFHCRIVNGLHIVSFGSGEEEFRFALPLSASKTFARALTKQIQEIEKKTGHEIKDLGLSDEPVASPLKMDGEGESSK</sequence>
<organism evidence="2 3">
    <name type="scientific">Candidatus Kaiserbacteria bacterium CG10_big_fil_rev_8_21_14_0_10_44_10</name>
    <dbReference type="NCBI Taxonomy" id="1974606"/>
    <lineage>
        <taxon>Bacteria</taxon>
        <taxon>Candidatus Kaiseribacteriota</taxon>
    </lineage>
</organism>
<reference evidence="3" key="1">
    <citation type="submission" date="2017-09" db="EMBL/GenBank/DDBJ databases">
        <title>Depth-based differentiation of microbial function through sediment-hosted aquifers and enrichment of novel symbionts in the deep terrestrial subsurface.</title>
        <authorList>
            <person name="Probst A.J."/>
            <person name="Ladd B."/>
            <person name="Jarett J.K."/>
            <person name="Geller-Mcgrath D.E."/>
            <person name="Sieber C.M.K."/>
            <person name="Emerson J.B."/>
            <person name="Anantharaman K."/>
            <person name="Thomas B.C."/>
            <person name="Malmstrom R."/>
            <person name="Stieglmeier M."/>
            <person name="Klingl A."/>
            <person name="Woyke T."/>
            <person name="Ryan C.M."/>
            <person name="Banfield J.F."/>
        </authorList>
    </citation>
    <scope>NUCLEOTIDE SEQUENCE [LARGE SCALE GENOMIC DNA]</scope>
</reference>
<dbReference type="AlphaFoldDB" id="A0A2H0UH38"/>
<evidence type="ECO:0000313" key="3">
    <source>
        <dbReference type="Proteomes" id="UP000229612"/>
    </source>
</evidence>
<evidence type="ECO:0000313" key="2">
    <source>
        <dbReference type="EMBL" id="PIR85734.1"/>
    </source>
</evidence>
<gene>
    <name evidence="2" type="ORF">COU14_02795</name>
</gene>
<evidence type="ECO:0000256" key="1">
    <source>
        <dbReference type="SAM" id="MobiDB-lite"/>
    </source>
</evidence>
<dbReference type="EMBL" id="PFBG01000031">
    <property type="protein sequence ID" value="PIR85734.1"/>
    <property type="molecule type" value="Genomic_DNA"/>
</dbReference>
<dbReference type="Proteomes" id="UP000229612">
    <property type="component" value="Unassembled WGS sequence"/>
</dbReference>
<proteinExistence type="predicted"/>
<protein>
    <submittedName>
        <fullName evidence="2">Uncharacterized protein</fullName>
    </submittedName>
</protein>
<feature type="region of interest" description="Disordered" evidence="1">
    <location>
        <begin position="66"/>
        <end position="94"/>
    </location>
</feature>
<name>A0A2H0UH38_9BACT</name>
<comment type="caution">
    <text evidence="2">The sequence shown here is derived from an EMBL/GenBank/DDBJ whole genome shotgun (WGS) entry which is preliminary data.</text>
</comment>